<evidence type="ECO:0008006" key="3">
    <source>
        <dbReference type="Google" id="ProtNLM"/>
    </source>
</evidence>
<dbReference type="Pfam" id="PF07006">
    <property type="entry name" value="DUF1310"/>
    <property type="match status" value="1"/>
</dbReference>
<dbReference type="PROSITE" id="PS51257">
    <property type="entry name" value="PROKAR_LIPOPROTEIN"/>
    <property type="match status" value="1"/>
</dbReference>
<dbReference type="InterPro" id="IPR010738">
    <property type="entry name" value="DUF1310"/>
</dbReference>
<evidence type="ECO:0000313" key="2">
    <source>
        <dbReference type="Proteomes" id="UP000192532"/>
    </source>
</evidence>
<accession>A0A1X0WY78</accession>
<sequence>MKSSKKSMIILISILAVIGIAVGGCSMHQYQKKQEMIAIATSDEARKVYEEYLKKEDPKALTEEGIIKSYEIDEEKLSYNPMGGLMVRLFLNENKDLRMNFNLIDNGDGTYSTAYYGYSGELNKLLKEEKNE</sequence>
<organism evidence="1 2">
    <name type="scientific">Streptococcus oralis subsp. tigurinus</name>
    <dbReference type="NCBI Taxonomy" id="1077464"/>
    <lineage>
        <taxon>Bacteria</taxon>
        <taxon>Bacillati</taxon>
        <taxon>Bacillota</taxon>
        <taxon>Bacilli</taxon>
        <taxon>Lactobacillales</taxon>
        <taxon>Streptococcaceae</taxon>
        <taxon>Streptococcus</taxon>
    </lineage>
</organism>
<dbReference type="AlphaFoldDB" id="A0A1X0WY78"/>
<name>A0A1X0WY78_STROR</name>
<protein>
    <recommendedName>
        <fullName evidence="3">DUF1310 family protein</fullName>
    </recommendedName>
</protein>
<proteinExistence type="predicted"/>
<dbReference type="Proteomes" id="UP000192532">
    <property type="component" value="Unassembled WGS sequence"/>
</dbReference>
<reference evidence="1 2" key="1">
    <citation type="journal article" date="2016" name="PLoS ONE">
        <title>Comparative Genomics Analysis of Streptococcus tigurinus Strains Identifies Genetic Elements Specifically and Uniquely Present in Highly Virulent Strains.</title>
        <authorList>
            <person name="Diene S.M."/>
            <person name="Francois P."/>
            <person name="Zbinden A."/>
            <person name="Entenza J.M."/>
            <person name="Resch G."/>
        </authorList>
    </citation>
    <scope>NUCLEOTIDE SEQUENCE [LARGE SCALE GENOMIC DNA]</scope>
    <source>
        <strain evidence="1 2">859</strain>
    </source>
</reference>
<dbReference type="EMBL" id="LNVH01000007">
    <property type="protein sequence ID" value="ORJ31775.1"/>
    <property type="molecule type" value="Genomic_DNA"/>
</dbReference>
<dbReference type="RefSeq" id="WP_084868778.1">
    <property type="nucleotide sequence ID" value="NZ_LNVH01000007.1"/>
</dbReference>
<gene>
    <name evidence="1" type="ORF">ATE37_07010</name>
</gene>
<comment type="caution">
    <text evidence="1">The sequence shown here is derived from an EMBL/GenBank/DDBJ whole genome shotgun (WGS) entry which is preliminary data.</text>
</comment>
<evidence type="ECO:0000313" key="1">
    <source>
        <dbReference type="EMBL" id="ORJ31775.1"/>
    </source>
</evidence>